<name>A0AAN9PWW5_CANGL</name>
<evidence type="ECO:0000313" key="2">
    <source>
        <dbReference type="Proteomes" id="UP001367508"/>
    </source>
</evidence>
<accession>A0AAN9PWW5</accession>
<dbReference type="Proteomes" id="UP001367508">
    <property type="component" value="Unassembled WGS sequence"/>
</dbReference>
<gene>
    <name evidence="1" type="ORF">VNO77_34002</name>
</gene>
<dbReference type="AlphaFoldDB" id="A0AAN9PWW5"/>
<comment type="caution">
    <text evidence="1">The sequence shown here is derived from an EMBL/GenBank/DDBJ whole genome shotgun (WGS) entry which is preliminary data.</text>
</comment>
<reference evidence="1 2" key="1">
    <citation type="submission" date="2024-01" db="EMBL/GenBank/DDBJ databases">
        <title>The genomes of 5 underutilized Papilionoideae crops provide insights into root nodulation and disease resistanc.</title>
        <authorList>
            <person name="Jiang F."/>
        </authorList>
    </citation>
    <scope>NUCLEOTIDE SEQUENCE [LARGE SCALE GENOMIC DNA]</scope>
    <source>
        <strain evidence="1">LVBAO_FW01</strain>
        <tissue evidence="1">Leaves</tissue>
    </source>
</reference>
<sequence length="211" mass="23537">MAGNTRVSGLQIQSFEPSFTSPMQQNEWTKLYYAFWQVIQLRGRNRPFTHPWMRLSSGPLFMFLCSFQEDVPSAFELSIIRIKENVKMDSNCNVEVGTAIAAAENIRSEALHGLSKINFYGCTKQNMSFGFNANVNTSASYAQYPNGQSYGIFLEDPGWKCDHNVGDTMIAGLSMNDNPVGVLIAYGFNDHCHTNALQADLHTGLKTSEQA</sequence>
<keyword evidence="2" id="KW-1185">Reference proteome</keyword>
<protein>
    <submittedName>
        <fullName evidence="1">Uncharacterized protein</fullName>
    </submittedName>
</protein>
<proteinExistence type="predicted"/>
<organism evidence="1 2">
    <name type="scientific">Canavalia gladiata</name>
    <name type="common">Sword bean</name>
    <name type="synonym">Dolichos gladiatus</name>
    <dbReference type="NCBI Taxonomy" id="3824"/>
    <lineage>
        <taxon>Eukaryota</taxon>
        <taxon>Viridiplantae</taxon>
        <taxon>Streptophyta</taxon>
        <taxon>Embryophyta</taxon>
        <taxon>Tracheophyta</taxon>
        <taxon>Spermatophyta</taxon>
        <taxon>Magnoliopsida</taxon>
        <taxon>eudicotyledons</taxon>
        <taxon>Gunneridae</taxon>
        <taxon>Pentapetalae</taxon>
        <taxon>rosids</taxon>
        <taxon>fabids</taxon>
        <taxon>Fabales</taxon>
        <taxon>Fabaceae</taxon>
        <taxon>Papilionoideae</taxon>
        <taxon>50 kb inversion clade</taxon>
        <taxon>NPAAA clade</taxon>
        <taxon>indigoferoid/millettioid clade</taxon>
        <taxon>Phaseoleae</taxon>
        <taxon>Canavalia</taxon>
    </lineage>
</organism>
<evidence type="ECO:0000313" key="1">
    <source>
        <dbReference type="EMBL" id="KAK7315455.1"/>
    </source>
</evidence>
<dbReference type="EMBL" id="JAYMYQ010000008">
    <property type="protein sequence ID" value="KAK7315455.1"/>
    <property type="molecule type" value="Genomic_DNA"/>
</dbReference>